<proteinExistence type="predicted"/>
<dbReference type="EMBL" id="SSND01000001">
    <property type="protein sequence ID" value="THD85199.1"/>
    <property type="molecule type" value="Genomic_DNA"/>
</dbReference>
<gene>
    <name evidence="2" type="ORF">E7811_05690</name>
</gene>
<accession>A0A4S3MRR0</accession>
<dbReference type="GO" id="GO:0030151">
    <property type="term" value="F:molybdenum ion binding"/>
    <property type="evidence" value="ECO:0007669"/>
    <property type="project" value="InterPro"/>
</dbReference>
<dbReference type="InterPro" id="IPR005303">
    <property type="entry name" value="MOCOS_middle"/>
</dbReference>
<dbReference type="Pfam" id="PF03476">
    <property type="entry name" value="MOSC_N"/>
    <property type="match status" value="1"/>
</dbReference>
<feature type="domain" description="MOSC" evidence="1">
    <location>
        <begin position="102"/>
        <end position="248"/>
    </location>
</feature>
<dbReference type="SUPFAM" id="SSF50800">
    <property type="entry name" value="PK beta-barrel domain-like"/>
    <property type="match status" value="1"/>
</dbReference>
<reference evidence="2 3" key="1">
    <citation type="submission" date="2019-04" db="EMBL/GenBank/DDBJ databases">
        <title>Draft genome sequence of Gemmobacter aestuarii sp. nov.</title>
        <authorList>
            <person name="Hameed A."/>
            <person name="Lin S.-Y."/>
            <person name="Shahina M."/>
            <person name="Lai W.-A."/>
            <person name="Young C.-C."/>
        </authorList>
    </citation>
    <scope>NUCLEOTIDE SEQUENCE [LARGE SCALE GENOMIC DNA]</scope>
    <source>
        <strain evidence="2 3">CC-PW-75</strain>
    </source>
</reference>
<keyword evidence="3" id="KW-1185">Reference proteome</keyword>
<dbReference type="OrthoDB" id="581532at2"/>
<comment type="caution">
    <text evidence="2">The sequence shown here is derived from an EMBL/GenBank/DDBJ whole genome shotgun (WGS) entry which is preliminary data.</text>
</comment>
<dbReference type="PROSITE" id="PS51340">
    <property type="entry name" value="MOSC"/>
    <property type="match status" value="1"/>
</dbReference>
<dbReference type="AlphaFoldDB" id="A0A4S3MRR0"/>
<dbReference type="InterPro" id="IPR052716">
    <property type="entry name" value="MOSC_domain"/>
</dbReference>
<dbReference type="InterPro" id="IPR005302">
    <property type="entry name" value="MoCF_Sase_C"/>
</dbReference>
<dbReference type="InterPro" id="IPR011037">
    <property type="entry name" value="Pyrv_Knase-like_insert_dom_sf"/>
</dbReference>
<sequence>MTARLAQIRRHPIKSHGREALASVRLSAGAGLPWDRHWAVAHDAARLEPGWNPCQMFARGAKAPALMAISAALDEDSAAITLRHPDLPDLTFRPDDAADQAQFIDWVMPLAPKDRPLPARIVSAGRIMSDTDFPSVSVLNLASNRALSERMGVDLSPERWRGNLWVEGLAPWEEFDLIGRTLAIGEARLKIMEPIARCKATTANPATGRIDADTLAALNRHYDHQEFGVYATVEQGGTISIEDEVRVL</sequence>
<name>A0A4S3MRR0_9RHOB</name>
<organism evidence="2 3">
    <name type="scientific">Aliigemmobacter aestuarii</name>
    <dbReference type="NCBI Taxonomy" id="1445661"/>
    <lineage>
        <taxon>Bacteria</taxon>
        <taxon>Pseudomonadati</taxon>
        <taxon>Pseudomonadota</taxon>
        <taxon>Alphaproteobacteria</taxon>
        <taxon>Rhodobacterales</taxon>
        <taxon>Paracoccaceae</taxon>
        <taxon>Aliigemmobacter</taxon>
    </lineage>
</organism>
<protein>
    <submittedName>
        <fullName evidence="2">MOSC domain-containing protein</fullName>
    </submittedName>
</protein>
<dbReference type="GO" id="GO:0003824">
    <property type="term" value="F:catalytic activity"/>
    <property type="evidence" value="ECO:0007669"/>
    <property type="project" value="InterPro"/>
</dbReference>
<dbReference type="Pfam" id="PF03473">
    <property type="entry name" value="MOSC"/>
    <property type="match status" value="1"/>
</dbReference>
<dbReference type="Proteomes" id="UP000309450">
    <property type="component" value="Unassembled WGS sequence"/>
</dbReference>
<dbReference type="RefSeq" id="WP_136393575.1">
    <property type="nucleotide sequence ID" value="NZ_SSND01000001.1"/>
</dbReference>
<dbReference type="PANTHER" id="PTHR36930">
    <property type="entry name" value="METAL-SULFUR CLUSTER BIOSYNTHESIS PROTEINS YUAD-RELATED"/>
    <property type="match status" value="1"/>
</dbReference>
<dbReference type="Gene3D" id="2.40.33.20">
    <property type="entry name" value="PK beta-barrel domain-like"/>
    <property type="match status" value="1"/>
</dbReference>
<dbReference type="GO" id="GO:0030170">
    <property type="term" value="F:pyridoxal phosphate binding"/>
    <property type="evidence" value="ECO:0007669"/>
    <property type="project" value="InterPro"/>
</dbReference>
<evidence type="ECO:0000259" key="1">
    <source>
        <dbReference type="PROSITE" id="PS51340"/>
    </source>
</evidence>
<evidence type="ECO:0000313" key="3">
    <source>
        <dbReference type="Proteomes" id="UP000309450"/>
    </source>
</evidence>
<evidence type="ECO:0000313" key="2">
    <source>
        <dbReference type="EMBL" id="THD85199.1"/>
    </source>
</evidence>
<dbReference type="PANTHER" id="PTHR36930:SF1">
    <property type="entry name" value="MOSC DOMAIN-CONTAINING PROTEIN"/>
    <property type="match status" value="1"/>
</dbReference>